<reference evidence="3" key="1">
    <citation type="journal article" date="2020" name="Stud. Mycol.">
        <title>101 Dothideomycetes genomes: a test case for predicting lifestyles and emergence of pathogens.</title>
        <authorList>
            <person name="Haridas S."/>
            <person name="Albert R."/>
            <person name="Binder M."/>
            <person name="Bloem J."/>
            <person name="Labutti K."/>
            <person name="Salamov A."/>
            <person name="Andreopoulos B."/>
            <person name="Baker S."/>
            <person name="Barry K."/>
            <person name="Bills G."/>
            <person name="Bluhm B."/>
            <person name="Cannon C."/>
            <person name="Castanera R."/>
            <person name="Culley D."/>
            <person name="Daum C."/>
            <person name="Ezra D."/>
            <person name="Gonzalez J."/>
            <person name="Henrissat B."/>
            <person name="Kuo A."/>
            <person name="Liang C."/>
            <person name="Lipzen A."/>
            <person name="Lutzoni F."/>
            <person name="Magnuson J."/>
            <person name="Mondo S."/>
            <person name="Nolan M."/>
            <person name="Ohm R."/>
            <person name="Pangilinan J."/>
            <person name="Park H.-J."/>
            <person name="Ramirez L."/>
            <person name="Alfaro M."/>
            <person name="Sun H."/>
            <person name="Tritt A."/>
            <person name="Yoshinaga Y."/>
            <person name="Zwiers L.-H."/>
            <person name="Turgeon B."/>
            <person name="Goodwin S."/>
            <person name="Spatafora J."/>
            <person name="Crous P."/>
            <person name="Grigoriev I."/>
        </authorList>
    </citation>
    <scope>NUCLEOTIDE SEQUENCE</scope>
    <source>
        <strain evidence="3">CBS 130266</strain>
    </source>
</reference>
<dbReference type="GO" id="GO:0005634">
    <property type="term" value="C:nucleus"/>
    <property type="evidence" value="ECO:0007669"/>
    <property type="project" value="UniProtKB-SubCell"/>
</dbReference>
<comment type="caution">
    <text evidence="3">The sequence shown here is derived from an EMBL/GenBank/DDBJ whole genome shotgun (WGS) entry which is preliminary data.</text>
</comment>
<dbReference type="GO" id="GO:0016556">
    <property type="term" value="P:mRNA modification"/>
    <property type="evidence" value="ECO:0007669"/>
    <property type="project" value="UniProtKB-UniRule"/>
</dbReference>
<keyword evidence="1" id="KW-0808">Transferase</keyword>
<proteinExistence type="predicted"/>
<dbReference type="Gene3D" id="3.40.50.150">
    <property type="entry name" value="Vaccinia Virus protein VP39"/>
    <property type="match status" value="1"/>
</dbReference>
<gene>
    <name evidence="3" type="ORF">EJ08DRAFT_87338</name>
</gene>
<dbReference type="EMBL" id="MU007022">
    <property type="protein sequence ID" value="KAF2433059.1"/>
    <property type="molecule type" value="Genomic_DNA"/>
</dbReference>
<accession>A0A9P4NVH5</accession>
<dbReference type="PANTHER" id="PTHR16121:SF0">
    <property type="entry name" value="CAP-SPECIFIC MRNA (NUCLEOSIDE-2'-O-)-METHYLTRANSFERASE 1"/>
    <property type="match status" value="1"/>
</dbReference>
<dbReference type="OrthoDB" id="417125at2759"/>
<dbReference type="GO" id="GO:0032259">
    <property type="term" value="P:methylation"/>
    <property type="evidence" value="ECO:0007669"/>
    <property type="project" value="UniProtKB-KW"/>
</dbReference>
<keyword evidence="1" id="KW-0949">S-adenosyl-L-methionine</keyword>
<dbReference type="PANTHER" id="PTHR16121">
    <property type="entry name" value="CAP-SPECIFIC MRNA (NUCLEOSIDE-2'-O-)-METHYLTRANSFERASE 1-RELATED"/>
    <property type="match status" value="1"/>
</dbReference>
<keyword evidence="4" id="KW-1185">Reference proteome</keyword>
<name>A0A9P4NVH5_9PEZI</name>
<keyword evidence="1" id="KW-0507">mRNA processing</keyword>
<dbReference type="InterPro" id="IPR050851">
    <property type="entry name" value="mRNA_Cap_2O-Ribose_MeTrfase"/>
</dbReference>
<dbReference type="GO" id="GO:0005737">
    <property type="term" value="C:cytoplasm"/>
    <property type="evidence" value="ECO:0007669"/>
    <property type="project" value="TreeGrafter"/>
</dbReference>
<dbReference type="GO" id="GO:0004483">
    <property type="term" value="F:methyltransferase cap1 activity"/>
    <property type="evidence" value="ECO:0007669"/>
    <property type="project" value="UniProtKB-UniRule"/>
</dbReference>
<dbReference type="AlphaFoldDB" id="A0A9P4NVH5"/>
<dbReference type="EC" id="2.1.1.57" evidence="1"/>
<comment type="subcellular location">
    <subcellularLocation>
        <location evidence="1">Nucleus</location>
    </subcellularLocation>
</comment>
<evidence type="ECO:0000256" key="1">
    <source>
        <dbReference type="RuleBase" id="RU368012"/>
    </source>
</evidence>
<keyword evidence="1" id="KW-0489">Methyltransferase</keyword>
<evidence type="ECO:0000313" key="3">
    <source>
        <dbReference type="EMBL" id="KAF2433059.1"/>
    </source>
</evidence>
<protein>
    <recommendedName>
        <fullName evidence="1">Cap-specific mRNA (nucleoside-2'-O-)-methyltransferase 1</fullName>
        <ecNumber evidence="1">2.1.1.57</ecNumber>
    </recommendedName>
    <alternativeName>
        <fullName evidence="1">Cap1 2'O-ribose methyltransferase 1</fullName>
    </alternativeName>
</protein>
<dbReference type="SUPFAM" id="SSF53335">
    <property type="entry name" value="S-adenosyl-L-methionine-dependent methyltransferases"/>
    <property type="match status" value="1"/>
</dbReference>
<dbReference type="InterPro" id="IPR002877">
    <property type="entry name" value="RNA_MeTrfase_FtsJ_dom"/>
</dbReference>
<keyword evidence="1" id="KW-0539">Nucleus</keyword>
<comment type="function">
    <text evidence="1">S-adenosyl-L-methionine-dependent methyltransferase that mediates RNA cap1 2'-O-ribose methylation to the 5'-cap structure of RNAs. Methylates the ribose of the first nucleotide of a m(7)GpppG-capped mRNA to produce m(7)GpppNmp (cap1).</text>
</comment>
<dbReference type="Pfam" id="PF01728">
    <property type="entry name" value="FtsJ"/>
    <property type="match status" value="1"/>
</dbReference>
<feature type="domain" description="Ribosomal RNA methyltransferase FtsJ" evidence="2">
    <location>
        <begin position="9"/>
        <end position="207"/>
    </location>
</feature>
<dbReference type="GO" id="GO:0003676">
    <property type="term" value="F:nucleic acid binding"/>
    <property type="evidence" value="ECO:0007669"/>
    <property type="project" value="UniProtKB-UniRule"/>
</dbReference>
<comment type="catalytic activity">
    <reaction evidence="1">
        <text>a 5'-end (N(7)-methyl 5'-triphosphoguanosine)-ribonucleoside in mRNA + S-adenosyl-L-methionine = a 5'-end (N(7)-methyl 5'-triphosphoguanosine)-(2'-O-methyl-ribonucleoside) in mRNA + S-adenosyl-L-homocysteine + H(+)</text>
        <dbReference type="Rhea" id="RHEA:67020"/>
        <dbReference type="Rhea" id="RHEA-COMP:17167"/>
        <dbReference type="Rhea" id="RHEA-COMP:17168"/>
        <dbReference type="ChEBI" id="CHEBI:15378"/>
        <dbReference type="ChEBI" id="CHEBI:57856"/>
        <dbReference type="ChEBI" id="CHEBI:59789"/>
        <dbReference type="ChEBI" id="CHEBI:156461"/>
        <dbReference type="ChEBI" id="CHEBI:167609"/>
        <dbReference type="EC" id="2.1.1.57"/>
    </reaction>
</comment>
<dbReference type="Proteomes" id="UP000800235">
    <property type="component" value="Unassembled WGS sequence"/>
</dbReference>
<sequence length="236" mass="26505">MMQGIGNEINERTGAFSSFVHGNESPKFLDLCMAPGGFPQFLLQLNPSAQVCGISLPPSKGGHKLFLDLQDSRITLNFMDITFLYTEMLDSANILVPSGHPDAGDFIETRPYLSDVFDLVICDGQVLRTHKRAEYRELVEATRLLVSQLVLALQRIRAGGTIVVLLHKLETWSTLQLLYMFSKFSLVQLFKPEKCHAIRSSFYLIAKSVQPQNPHAVKAISTWEKILVVYYLSLLS</sequence>
<evidence type="ECO:0000259" key="2">
    <source>
        <dbReference type="Pfam" id="PF01728"/>
    </source>
</evidence>
<keyword evidence="1" id="KW-0506">mRNA capping</keyword>
<evidence type="ECO:0000313" key="4">
    <source>
        <dbReference type="Proteomes" id="UP000800235"/>
    </source>
</evidence>
<dbReference type="InterPro" id="IPR029063">
    <property type="entry name" value="SAM-dependent_MTases_sf"/>
</dbReference>
<organism evidence="3 4">
    <name type="scientific">Tothia fuscella</name>
    <dbReference type="NCBI Taxonomy" id="1048955"/>
    <lineage>
        <taxon>Eukaryota</taxon>
        <taxon>Fungi</taxon>
        <taxon>Dikarya</taxon>
        <taxon>Ascomycota</taxon>
        <taxon>Pezizomycotina</taxon>
        <taxon>Dothideomycetes</taxon>
        <taxon>Pleosporomycetidae</taxon>
        <taxon>Venturiales</taxon>
        <taxon>Cylindrosympodiaceae</taxon>
        <taxon>Tothia</taxon>
    </lineage>
</organism>
<dbReference type="GO" id="GO:0006370">
    <property type="term" value="P:7-methylguanosine mRNA capping"/>
    <property type="evidence" value="ECO:0007669"/>
    <property type="project" value="UniProtKB-UniRule"/>
</dbReference>